<keyword evidence="1" id="KW-0175">Coiled coil</keyword>
<feature type="compositionally biased region" description="Polar residues" evidence="2">
    <location>
        <begin position="73"/>
        <end position="100"/>
    </location>
</feature>
<dbReference type="EMBL" id="OU015566">
    <property type="protein sequence ID" value="CAG5105224.1"/>
    <property type="molecule type" value="Genomic_DNA"/>
</dbReference>
<accession>A0ABN7SQ10</accession>
<evidence type="ECO:0000313" key="3">
    <source>
        <dbReference type="EMBL" id="CAG5105224.1"/>
    </source>
</evidence>
<evidence type="ECO:0000256" key="2">
    <source>
        <dbReference type="SAM" id="MobiDB-lite"/>
    </source>
</evidence>
<proteinExistence type="predicted"/>
<evidence type="ECO:0000313" key="4">
    <source>
        <dbReference type="Proteomes" id="UP001158576"/>
    </source>
</evidence>
<protein>
    <submittedName>
        <fullName evidence="3">Oidioi.mRNA.OKI2018_I69.chr1.g1937.t1.cds</fullName>
    </submittedName>
</protein>
<feature type="compositionally biased region" description="Basic and acidic residues" evidence="2">
    <location>
        <begin position="101"/>
        <end position="117"/>
    </location>
</feature>
<organism evidence="3 4">
    <name type="scientific">Oikopleura dioica</name>
    <name type="common">Tunicate</name>
    <dbReference type="NCBI Taxonomy" id="34765"/>
    <lineage>
        <taxon>Eukaryota</taxon>
        <taxon>Metazoa</taxon>
        <taxon>Chordata</taxon>
        <taxon>Tunicata</taxon>
        <taxon>Appendicularia</taxon>
        <taxon>Copelata</taxon>
        <taxon>Oikopleuridae</taxon>
        <taxon>Oikopleura</taxon>
    </lineage>
</organism>
<feature type="region of interest" description="Disordered" evidence="2">
    <location>
        <begin position="66"/>
        <end position="117"/>
    </location>
</feature>
<keyword evidence="4" id="KW-1185">Reference proteome</keyword>
<feature type="coiled-coil region" evidence="1">
    <location>
        <begin position="3"/>
        <end position="56"/>
    </location>
</feature>
<gene>
    <name evidence="3" type="ORF">OKIOD_LOCUS10702</name>
</gene>
<name>A0ABN7SQ10_OIKDI</name>
<sequence>MSKEYISAESTQLEKEKKRLDRQYLKQRVEYLKQSRKIMERQRDALVKENKELKAKIESMVEPVKDEEVELPPQTSDLGTMYGSSDSWTLTTNADSNTQKSYERFSDASQKSKEMAL</sequence>
<dbReference type="Proteomes" id="UP001158576">
    <property type="component" value="Chromosome 1"/>
</dbReference>
<evidence type="ECO:0000256" key="1">
    <source>
        <dbReference type="SAM" id="Coils"/>
    </source>
</evidence>
<reference evidence="3 4" key="1">
    <citation type="submission" date="2021-04" db="EMBL/GenBank/DDBJ databases">
        <authorList>
            <person name="Bliznina A."/>
        </authorList>
    </citation>
    <scope>NUCLEOTIDE SEQUENCE [LARGE SCALE GENOMIC DNA]</scope>
</reference>